<proteinExistence type="predicted"/>
<organism evidence="1 2">
    <name type="scientific">Wenzhouxiangella sediminis</name>
    <dbReference type="NCBI Taxonomy" id="1792836"/>
    <lineage>
        <taxon>Bacteria</taxon>
        <taxon>Pseudomonadati</taxon>
        <taxon>Pseudomonadota</taxon>
        <taxon>Gammaproteobacteria</taxon>
        <taxon>Chromatiales</taxon>
        <taxon>Wenzhouxiangellaceae</taxon>
        <taxon>Wenzhouxiangella</taxon>
    </lineage>
</organism>
<evidence type="ECO:0000313" key="1">
    <source>
        <dbReference type="EMBL" id="RFF29697.1"/>
    </source>
</evidence>
<name>A0A3E1K7N8_9GAMM</name>
<accession>A0A3E1K7N8</accession>
<keyword evidence="2" id="KW-1185">Reference proteome</keyword>
<reference evidence="1 2" key="1">
    <citation type="submission" date="2018-08" db="EMBL/GenBank/DDBJ databases">
        <title>Wenzhouxiangella salilacus sp. nov., a novel bacterium isolated from a saline lake in Xinjiang Province, China.</title>
        <authorList>
            <person name="Han S."/>
        </authorList>
    </citation>
    <scope>NUCLEOTIDE SEQUENCE [LARGE SCALE GENOMIC DNA]</scope>
    <source>
        <strain evidence="1 2">XDB06</strain>
    </source>
</reference>
<comment type="caution">
    <text evidence="1">The sequence shown here is derived from an EMBL/GenBank/DDBJ whole genome shotgun (WGS) entry which is preliminary data.</text>
</comment>
<dbReference type="EMBL" id="QUZK01000042">
    <property type="protein sequence ID" value="RFF29697.1"/>
    <property type="molecule type" value="Genomic_DNA"/>
</dbReference>
<dbReference type="Proteomes" id="UP000260351">
    <property type="component" value="Unassembled WGS sequence"/>
</dbReference>
<dbReference type="RefSeq" id="WP_116651281.1">
    <property type="nucleotide sequence ID" value="NZ_QUZK01000042.1"/>
</dbReference>
<evidence type="ECO:0000313" key="2">
    <source>
        <dbReference type="Proteomes" id="UP000260351"/>
    </source>
</evidence>
<gene>
    <name evidence="1" type="ORF">DZC52_11465</name>
</gene>
<protein>
    <submittedName>
        <fullName evidence="1">Uncharacterized protein</fullName>
    </submittedName>
</protein>
<sequence>MNESIPRLRPQALADYLWHRYQIRPGQAMCLALGQPDTRDNHEALVAWAREAIERYRITGPEDLVNLIEGDLFVQMFDAGLVGGMVEMQPVPGPVATRLFGPLESGQAQRADIHAQRPAPQSHSNNVIDIAGRIRHD</sequence>
<dbReference type="AlphaFoldDB" id="A0A3E1K7N8"/>
<dbReference type="OrthoDB" id="9783391at2"/>